<dbReference type="SUPFAM" id="SSF51283">
    <property type="entry name" value="dUTPase-like"/>
    <property type="match status" value="1"/>
</dbReference>
<reference evidence="6" key="1">
    <citation type="submission" date="2018-10" db="EMBL/GenBank/DDBJ databases">
        <title>Hidden diversity of soil giant viruses.</title>
        <authorList>
            <person name="Schulz F."/>
            <person name="Alteio L."/>
            <person name="Goudeau D."/>
            <person name="Ryan E.M."/>
            <person name="Malmstrom R.R."/>
            <person name="Blanchard J."/>
            <person name="Woyke T."/>
        </authorList>
    </citation>
    <scope>NUCLEOTIDE SEQUENCE</scope>
    <source>
        <strain evidence="6">DSV1</strain>
    </source>
</reference>
<dbReference type="Gene3D" id="2.70.40.10">
    <property type="match status" value="1"/>
</dbReference>
<feature type="domain" description="dUTPase-like" evidence="5">
    <location>
        <begin position="60"/>
        <end position="156"/>
    </location>
</feature>
<evidence type="ECO:0000256" key="3">
    <source>
        <dbReference type="ARBA" id="ARBA00022801"/>
    </source>
</evidence>
<sequence length="173" mass="20393">MFSDRPNATWGEWFWMIIFVLFLACITPYDKHPRDYKLYICPYNDEYQNIYYKKYENEYLGISGLDLVLSYNISLRPKQYTVIEYFSSFTMTPRFYEMKSLDMFTRSRLSQYPLVFVNGVGIIDAGFQGNLSTTVYNPNNYTINLTKGMKVVQIGLADSSKFDIIVDCTRHKK</sequence>
<proteinExistence type="inferred from homology"/>
<dbReference type="PROSITE" id="PS51257">
    <property type="entry name" value="PROKAR_LIPOPROTEIN"/>
    <property type="match status" value="1"/>
</dbReference>
<dbReference type="EMBL" id="MK072052">
    <property type="protein sequence ID" value="AYV77607.1"/>
    <property type="molecule type" value="Genomic_DNA"/>
</dbReference>
<dbReference type="GO" id="GO:0004170">
    <property type="term" value="F:dUTP diphosphatase activity"/>
    <property type="evidence" value="ECO:0007669"/>
    <property type="project" value="UniProtKB-EC"/>
</dbReference>
<evidence type="ECO:0000259" key="5">
    <source>
        <dbReference type="Pfam" id="PF00692"/>
    </source>
</evidence>
<evidence type="ECO:0000256" key="4">
    <source>
        <dbReference type="SAM" id="Phobius"/>
    </source>
</evidence>
<dbReference type="EC" id="3.6.1.23" evidence="2"/>
<organism evidence="6">
    <name type="scientific">Dasosvirus sp</name>
    <dbReference type="NCBI Taxonomy" id="2487764"/>
    <lineage>
        <taxon>Viruses</taxon>
        <taxon>Varidnaviria</taxon>
        <taxon>Bamfordvirae</taxon>
        <taxon>Nucleocytoviricota</taxon>
        <taxon>Megaviricetes</taxon>
        <taxon>Imitervirales</taxon>
        <taxon>Mimiviridae</taxon>
        <taxon>Klosneuvirinae</taxon>
    </lineage>
</organism>
<dbReference type="InterPro" id="IPR029054">
    <property type="entry name" value="dUTPase-like"/>
</dbReference>
<keyword evidence="4" id="KW-1133">Transmembrane helix</keyword>
<protein>
    <recommendedName>
        <fullName evidence="2">dUTP diphosphatase</fullName>
        <ecNumber evidence="2">3.6.1.23</ecNumber>
    </recommendedName>
</protein>
<comment type="similarity">
    <text evidence="1">Belongs to the dUTPase family.</text>
</comment>
<name>A0A3G4ZRT4_9VIRU</name>
<evidence type="ECO:0000313" key="6">
    <source>
        <dbReference type="EMBL" id="AYV77607.1"/>
    </source>
</evidence>
<keyword evidence="4" id="KW-0472">Membrane</keyword>
<dbReference type="InterPro" id="IPR033704">
    <property type="entry name" value="dUTPase_trimeric"/>
</dbReference>
<feature type="transmembrane region" description="Helical" evidence="4">
    <location>
        <begin position="12"/>
        <end position="29"/>
    </location>
</feature>
<dbReference type="CDD" id="cd07557">
    <property type="entry name" value="trimeric_dUTPase"/>
    <property type="match status" value="1"/>
</dbReference>
<keyword evidence="3" id="KW-0378">Hydrolase</keyword>
<gene>
    <name evidence="6" type="ORF">Dasosvirus11_8</name>
</gene>
<evidence type="ECO:0000256" key="1">
    <source>
        <dbReference type="ARBA" id="ARBA00006581"/>
    </source>
</evidence>
<keyword evidence="4" id="KW-0812">Transmembrane</keyword>
<accession>A0A3G4ZRT4</accession>
<evidence type="ECO:0000256" key="2">
    <source>
        <dbReference type="ARBA" id="ARBA00012379"/>
    </source>
</evidence>
<dbReference type="InterPro" id="IPR036157">
    <property type="entry name" value="dUTPase-like_sf"/>
</dbReference>
<dbReference type="Pfam" id="PF00692">
    <property type="entry name" value="dUTPase"/>
    <property type="match status" value="1"/>
</dbReference>